<sequence length="64" mass="6979">MPAVLHFIDARVEVVVLGGQAGKVHVVLEKFVHRGVIIREFAFQGVVFERHGKAPCKTEAAARG</sequence>
<protein>
    <submittedName>
        <fullName evidence="1">Uncharacterized protein</fullName>
    </submittedName>
</protein>
<accession>A0A679G8H2</accession>
<organism evidence="1 2">
    <name type="scientific">Metapseudomonas otitidis</name>
    <dbReference type="NCBI Taxonomy" id="319939"/>
    <lineage>
        <taxon>Bacteria</taxon>
        <taxon>Pseudomonadati</taxon>
        <taxon>Pseudomonadota</taxon>
        <taxon>Gammaproteobacteria</taxon>
        <taxon>Pseudomonadales</taxon>
        <taxon>Pseudomonadaceae</taxon>
        <taxon>Metapseudomonas</taxon>
    </lineage>
</organism>
<dbReference type="Proteomes" id="UP000501237">
    <property type="component" value="Chromosome"/>
</dbReference>
<gene>
    <name evidence="1" type="ORF">PtoMrB4_10280</name>
</gene>
<evidence type="ECO:0000313" key="1">
    <source>
        <dbReference type="EMBL" id="BCA27051.1"/>
    </source>
</evidence>
<proteinExistence type="predicted"/>
<dbReference type="AlphaFoldDB" id="A0A679G8H2"/>
<reference evidence="1 2" key="1">
    <citation type="journal article" date="2020" name="Microbiol. Resour. Announc.">
        <title>Complete genome sequence of Pseudomonas otitidis strain MrB4, isolated from Lake Biwa in Japan.</title>
        <authorList>
            <person name="Miyazaki K."/>
            <person name="Hase E."/>
            <person name="Maruya T."/>
        </authorList>
    </citation>
    <scope>NUCLEOTIDE SEQUENCE [LARGE SCALE GENOMIC DNA]</scope>
    <source>
        <strain evidence="1 2">MrB4</strain>
    </source>
</reference>
<evidence type="ECO:0000313" key="2">
    <source>
        <dbReference type="Proteomes" id="UP000501237"/>
    </source>
</evidence>
<name>A0A679G8H2_9GAMM</name>
<dbReference type="KEGG" id="poj:PtoMrB4_10280"/>
<dbReference type="EMBL" id="AP022642">
    <property type="protein sequence ID" value="BCA27051.1"/>
    <property type="molecule type" value="Genomic_DNA"/>
</dbReference>